<evidence type="ECO:0000313" key="3">
    <source>
        <dbReference type="Proteomes" id="UP001065047"/>
    </source>
</evidence>
<dbReference type="GeneID" id="29556375"/>
<proteinExistence type="predicted"/>
<sequence>MKLRANIAVGAVCLIGLIPFSDAKAQFVGQEVAAERLLAAYKANTAQISSAWQQQAAMATKARQAATSAIVQQHDALDIARAKDNTDYQSGQGYKACLVTQGVSTINSAQAGRNTYMQTISTRDNGWFSSGGEQRHTLSSVVGLRRTVYCSQSEQTAFGGWCDAGLGKTRGGGFPAGNSDAGVWLLRRGYGAEESMTGMDYVDTLAPLPSVAAPNSGRADLEQKRQQAIYNGAFVGAARTGLTRTILDGMDDTENNQATEDMVP</sequence>
<keyword evidence="1" id="KW-0732">Signal</keyword>
<name>A0ABQ0PPA6_9PROT</name>
<evidence type="ECO:0000256" key="1">
    <source>
        <dbReference type="SAM" id="SignalP"/>
    </source>
</evidence>
<protein>
    <submittedName>
        <fullName evidence="2">Uncharacterized protein</fullName>
    </submittedName>
</protein>
<accession>A0ABQ0PPA6</accession>
<evidence type="ECO:0000313" key="2">
    <source>
        <dbReference type="EMBL" id="GBQ77276.1"/>
    </source>
</evidence>
<gene>
    <name evidence="2" type="ORF">AA14337_0770</name>
</gene>
<comment type="caution">
    <text evidence="2">The sequence shown here is derived from an EMBL/GenBank/DDBJ whole genome shotgun (WGS) entry which is preliminary data.</text>
</comment>
<keyword evidence="3" id="KW-1185">Reference proteome</keyword>
<reference evidence="2" key="1">
    <citation type="submission" date="2013-04" db="EMBL/GenBank/DDBJ databases">
        <title>The genome sequencing project of 58 acetic acid bacteria.</title>
        <authorList>
            <person name="Okamoto-Kainuma A."/>
            <person name="Ishikawa M."/>
            <person name="Umino S."/>
            <person name="Koizumi Y."/>
            <person name="Shiwa Y."/>
            <person name="Yoshikawa H."/>
            <person name="Matsutani M."/>
            <person name="Matsushita K."/>
        </authorList>
    </citation>
    <scope>NUCLEOTIDE SEQUENCE</scope>
    <source>
        <strain evidence="2">DSM 14337</strain>
    </source>
</reference>
<dbReference type="EMBL" id="BAPF01000006">
    <property type="protein sequence ID" value="GBQ77276.1"/>
    <property type="molecule type" value="Genomic_DNA"/>
</dbReference>
<feature type="chain" id="PRO_5045748407" evidence="1">
    <location>
        <begin position="26"/>
        <end position="264"/>
    </location>
</feature>
<feature type="signal peptide" evidence="1">
    <location>
        <begin position="1"/>
        <end position="25"/>
    </location>
</feature>
<dbReference type="Proteomes" id="UP001065047">
    <property type="component" value="Unassembled WGS sequence"/>
</dbReference>
<dbReference type="RefSeq" id="WP_061505165.1">
    <property type="nucleotide sequence ID" value="NZ_BAPF01000006.1"/>
</dbReference>
<organism evidence="2 3">
    <name type="scientific">Acetobacter malorum DSM 14337</name>
    <dbReference type="NCBI Taxonomy" id="1307910"/>
    <lineage>
        <taxon>Bacteria</taxon>
        <taxon>Pseudomonadati</taxon>
        <taxon>Pseudomonadota</taxon>
        <taxon>Alphaproteobacteria</taxon>
        <taxon>Acetobacterales</taxon>
        <taxon>Acetobacteraceae</taxon>
        <taxon>Acetobacter</taxon>
    </lineage>
</organism>